<evidence type="ECO:0000313" key="4">
    <source>
        <dbReference type="Proteomes" id="UP000249819"/>
    </source>
</evidence>
<dbReference type="OrthoDB" id="176168at2"/>
<keyword evidence="4" id="KW-1185">Reference proteome</keyword>
<protein>
    <submittedName>
        <fullName evidence="3">Uncharacterized protein DUF1080</fullName>
    </submittedName>
</protein>
<accession>A0A327W635</accession>
<dbReference type="Gene3D" id="2.60.120.560">
    <property type="entry name" value="Exo-inulinase, domain 1"/>
    <property type="match status" value="1"/>
</dbReference>
<dbReference type="Proteomes" id="UP000249819">
    <property type="component" value="Unassembled WGS sequence"/>
</dbReference>
<dbReference type="AlphaFoldDB" id="A0A327W635"/>
<dbReference type="RefSeq" id="WP_111592118.1">
    <property type="nucleotide sequence ID" value="NZ_QLMA01000003.1"/>
</dbReference>
<organism evidence="3 4">
    <name type="scientific">Chitinophaga dinghuensis</name>
    <dbReference type="NCBI Taxonomy" id="1539050"/>
    <lineage>
        <taxon>Bacteria</taxon>
        <taxon>Pseudomonadati</taxon>
        <taxon>Bacteroidota</taxon>
        <taxon>Chitinophagia</taxon>
        <taxon>Chitinophagales</taxon>
        <taxon>Chitinophagaceae</taxon>
        <taxon>Chitinophaga</taxon>
    </lineage>
</organism>
<feature type="chain" id="PRO_5016420289" evidence="1">
    <location>
        <begin position="21"/>
        <end position="258"/>
    </location>
</feature>
<keyword evidence="1" id="KW-0732">Signal</keyword>
<dbReference type="EMBL" id="QLMA01000003">
    <property type="protein sequence ID" value="RAJ83474.1"/>
    <property type="molecule type" value="Genomic_DNA"/>
</dbReference>
<dbReference type="GO" id="GO:0016787">
    <property type="term" value="F:hydrolase activity"/>
    <property type="evidence" value="ECO:0007669"/>
    <property type="project" value="InterPro"/>
</dbReference>
<feature type="signal peptide" evidence="1">
    <location>
        <begin position="1"/>
        <end position="20"/>
    </location>
</feature>
<gene>
    <name evidence="3" type="ORF">CLV59_103442</name>
</gene>
<feature type="domain" description="3-keto-alpha-glucoside-1,2-lyase/3-keto-2-hydroxy-glucal hydratase" evidence="2">
    <location>
        <begin position="53"/>
        <end position="256"/>
    </location>
</feature>
<comment type="caution">
    <text evidence="3">The sequence shown here is derived from an EMBL/GenBank/DDBJ whole genome shotgun (WGS) entry which is preliminary data.</text>
</comment>
<evidence type="ECO:0000313" key="3">
    <source>
        <dbReference type="EMBL" id="RAJ83474.1"/>
    </source>
</evidence>
<dbReference type="Pfam" id="PF06439">
    <property type="entry name" value="3keto-disac_hyd"/>
    <property type="match status" value="1"/>
</dbReference>
<proteinExistence type="predicted"/>
<dbReference type="InterPro" id="IPR010496">
    <property type="entry name" value="AL/BT2_dom"/>
</dbReference>
<reference evidence="3 4" key="1">
    <citation type="submission" date="2018-06" db="EMBL/GenBank/DDBJ databases">
        <title>Genomic Encyclopedia of Archaeal and Bacterial Type Strains, Phase II (KMG-II): from individual species to whole genera.</title>
        <authorList>
            <person name="Goeker M."/>
        </authorList>
    </citation>
    <scope>NUCLEOTIDE SEQUENCE [LARGE SCALE GENOMIC DNA]</scope>
    <source>
        <strain evidence="3 4">DSM 29821</strain>
    </source>
</reference>
<name>A0A327W635_9BACT</name>
<evidence type="ECO:0000256" key="1">
    <source>
        <dbReference type="SAM" id="SignalP"/>
    </source>
</evidence>
<evidence type="ECO:0000259" key="2">
    <source>
        <dbReference type="Pfam" id="PF06439"/>
    </source>
</evidence>
<sequence>MKRKHLLTALLACGSFMVHAQDKAKPEDTEVWEPVPKVVTPGKITFDNAPSDAIILFDGKNLNEWVSVADRTKPAGWDVKDNVMTVNKSAGNIETKRAFSNYQLHIEWRIPANITGSGQARGNSGLFLASIGKGDGGYELQILDSYNNKTYVNGMAGSIYKQFIPLANPARKPGEWQTYDIIWTAPVFNGDGSLQSPARVTVFFNGILVQNNTSLLGPTQYIGKPSYAQAHGASPIKLQAHGDKSEPISFRNIWIREL</sequence>